<dbReference type="Proteomes" id="UP001159427">
    <property type="component" value="Unassembled WGS sequence"/>
</dbReference>
<accession>A0ABN8M817</accession>
<reference evidence="2 3" key="1">
    <citation type="submission" date="2022-05" db="EMBL/GenBank/DDBJ databases">
        <authorList>
            <consortium name="Genoscope - CEA"/>
            <person name="William W."/>
        </authorList>
    </citation>
    <scope>NUCLEOTIDE SEQUENCE [LARGE SCALE GENOMIC DNA]</scope>
</reference>
<proteinExistence type="predicted"/>
<sequence>MKIKFHNVGFGPGGKPIFPKTATIPRRKLRVESVKRVNSPKKINKNEETEKTRASSPKPTKWRFRSSSCSPSHRKRNCQNGRSPYKFYPAQQGENLVHLRGWLPLIKQIAEEIGMDYMEKRSPTKVFAIVSKLDDWDVNKIIPPVRLICDAMGFYHLEVFLVLKEKGHFKSEDHARNLILKLLGPNSNFVVCGGIVDFDESGNRLGYDPKHLRKWEMPFKRVDSDMCELLHEPKNRKRRAGDVLYNVCNPCKKLHLRISRALRLKDLNSSPRTKPTSKCNWKYLSPKSKKKRRNAISVDKRKLEREVRKLKSYNCKLSDKQDQEMRKIVNVIENDFRPELQHVINDSSDEGSGKADVLRAVTLQSLKTNRNLCTMFLCRKWCAWK</sequence>
<evidence type="ECO:0000313" key="2">
    <source>
        <dbReference type="EMBL" id="CAH3025752.1"/>
    </source>
</evidence>
<evidence type="ECO:0000256" key="1">
    <source>
        <dbReference type="SAM" id="MobiDB-lite"/>
    </source>
</evidence>
<gene>
    <name evidence="2" type="ORF">PEVE_00027107</name>
</gene>
<dbReference type="EMBL" id="CALNXI010000370">
    <property type="protein sequence ID" value="CAH3025752.1"/>
    <property type="molecule type" value="Genomic_DNA"/>
</dbReference>
<evidence type="ECO:0000313" key="3">
    <source>
        <dbReference type="Proteomes" id="UP001159427"/>
    </source>
</evidence>
<keyword evidence="3" id="KW-1185">Reference proteome</keyword>
<name>A0ABN8M817_9CNID</name>
<feature type="compositionally biased region" description="Basic and acidic residues" evidence="1">
    <location>
        <begin position="44"/>
        <end position="53"/>
    </location>
</feature>
<feature type="region of interest" description="Disordered" evidence="1">
    <location>
        <begin position="31"/>
        <end position="84"/>
    </location>
</feature>
<protein>
    <submittedName>
        <fullName evidence="2">Uncharacterized protein</fullName>
    </submittedName>
</protein>
<comment type="caution">
    <text evidence="2">The sequence shown here is derived from an EMBL/GenBank/DDBJ whole genome shotgun (WGS) entry which is preliminary data.</text>
</comment>
<organism evidence="2 3">
    <name type="scientific">Porites evermanni</name>
    <dbReference type="NCBI Taxonomy" id="104178"/>
    <lineage>
        <taxon>Eukaryota</taxon>
        <taxon>Metazoa</taxon>
        <taxon>Cnidaria</taxon>
        <taxon>Anthozoa</taxon>
        <taxon>Hexacorallia</taxon>
        <taxon>Scleractinia</taxon>
        <taxon>Fungiina</taxon>
        <taxon>Poritidae</taxon>
        <taxon>Porites</taxon>
    </lineage>
</organism>